<feature type="transmembrane region" description="Helical" evidence="1">
    <location>
        <begin position="91"/>
        <end position="111"/>
    </location>
</feature>
<evidence type="ECO:0000256" key="1">
    <source>
        <dbReference type="SAM" id="Phobius"/>
    </source>
</evidence>
<evidence type="ECO:0008006" key="4">
    <source>
        <dbReference type="Google" id="ProtNLM"/>
    </source>
</evidence>
<sequence>MNKFLSKITPEWALRAGLGAMYVYSGIDIIRHPTAWYWAVRPLLKWFPASVQANLGQPEMLNRYLVFQGIVELVLAILLLAWFLPKFLARWSALITTLEFAAILLLIPIDAITFRDIGLLGAGLALWLLLVREVFIIPAEKDKPNGTKRVEYHTPNVKPGELKVETFEEFMGTQPK</sequence>
<feature type="transmembrane region" description="Helical" evidence="1">
    <location>
        <begin position="64"/>
        <end position="84"/>
    </location>
</feature>
<keyword evidence="1" id="KW-0812">Transmembrane</keyword>
<feature type="transmembrane region" description="Helical" evidence="1">
    <location>
        <begin position="12"/>
        <end position="30"/>
    </location>
</feature>
<dbReference type="AlphaFoldDB" id="A0A1F8F2Q4"/>
<dbReference type="Proteomes" id="UP000176834">
    <property type="component" value="Unassembled WGS sequence"/>
</dbReference>
<keyword evidence="1" id="KW-1133">Transmembrane helix</keyword>
<organism evidence="2 3">
    <name type="scientific">Candidatus Yanofskybacteria bacterium RIFCSPHIGHO2_02_FULL_38_22b</name>
    <dbReference type="NCBI Taxonomy" id="1802673"/>
    <lineage>
        <taxon>Bacteria</taxon>
        <taxon>Candidatus Yanofskyibacteriota</taxon>
    </lineage>
</organism>
<comment type="caution">
    <text evidence="2">The sequence shown here is derived from an EMBL/GenBank/DDBJ whole genome shotgun (WGS) entry which is preliminary data.</text>
</comment>
<proteinExistence type="predicted"/>
<accession>A0A1F8F2Q4</accession>
<dbReference type="EMBL" id="MGJN01000007">
    <property type="protein sequence ID" value="OGN07403.1"/>
    <property type="molecule type" value="Genomic_DNA"/>
</dbReference>
<evidence type="ECO:0000313" key="2">
    <source>
        <dbReference type="EMBL" id="OGN07403.1"/>
    </source>
</evidence>
<protein>
    <recommendedName>
        <fullName evidence="4">DoxX family protein</fullName>
    </recommendedName>
</protein>
<name>A0A1F8F2Q4_9BACT</name>
<feature type="transmembrane region" description="Helical" evidence="1">
    <location>
        <begin position="117"/>
        <end position="139"/>
    </location>
</feature>
<keyword evidence="1" id="KW-0472">Membrane</keyword>
<reference evidence="2 3" key="1">
    <citation type="journal article" date="2016" name="Nat. Commun.">
        <title>Thousands of microbial genomes shed light on interconnected biogeochemical processes in an aquifer system.</title>
        <authorList>
            <person name="Anantharaman K."/>
            <person name="Brown C.T."/>
            <person name="Hug L.A."/>
            <person name="Sharon I."/>
            <person name="Castelle C.J."/>
            <person name="Probst A.J."/>
            <person name="Thomas B.C."/>
            <person name="Singh A."/>
            <person name="Wilkins M.J."/>
            <person name="Karaoz U."/>
            <person name="Brodie E.L."/>
            <person name="Williams K.H."/>
            <person name="Hubbard S.S."/>
            <person name="Banfield J.F."/>
        </authorList>
    </citation>
    <scope>NUCLEOTIDE SEQUENCE [LARGE SCALE GENOMIC DNA]</scope>
</reference>
<evidence type="ECO:0000313" key="3">
    <source>
        <dbReference type="Proteomes" id="UP000176834"/>
    </source>
</evidence>
<gene>
    <name evidence="2" type="ORF">A3B86_01490</name>
</gene>